<dbReference type="InterPro" id="IPR050322">
    <property type="entry name" value="Fe-S_cluster_asmbl/transfer"/>
</dbReference>
<dbReference type="SUPFAM" id="SSF89360">
    <property type="entry name" value="HesB-like domain"/>
    <property type="match status" value="1"/>
</dbReference>
<protein>
    <submittedName>
        <fullName evidence="3">Fe-S cluster assembly scaffold SufA</fullName>
    </submittedName>
</protein>
<feature type="domain" description="Core" evidence="2">
    <location>
        <begin position="22"/>
        <end position="122"/>
    </location>
</feature>
<dbReference type="InterPro" id="IPR016092">
    <property type="entry name" value="ATAP"/>
</dbReference>
<dbReference type="RefSeq" id="WP_101627054.1">
    <property type="nucleotide sequence ID" value="NZ_NJPO01000145.1"/>
</dbReference>
<dbReference type="GO" id="GO:0016226">
    <property type="term" value="P:iron-sulfur cluster assembly"/>
    <property type="evidence" value="ECO:0007669"/>
    <property type="project" value="InterPro"/>
</dbReference>
<proteinExistence type="inferred from homology"/>
<evidence type="ECO:0000256" key="1">
    <source>
        <dbReference type="ARBA" id="ARBA00006718"/>
    </source>
</evidence>
<dbReference type="AlphaFoldDB" id="A0A2N4XWD1"/>
<dbReference type="InterPro" id="IPR017870">
    <property type="entry name" value="FeS_cluster_insertion_CS"/>
</dbReference>
<dbReference type="PANTHER" id="PTHR10072:SF47">
    <property type="entry name" value="PROTEIN SUFA"/>
    <property type="match status" value="1"/>
</dbReference>
<dbReference type="NCBIfam" id="NF007050">
    <property type="entry name" value="PRK09504.1"/>
    <property type="match status" value="1"/>
</dbReference>
<dbReference type="PANTHER" id="PTHR10072">
    <property type="entry name" value="IRON-SULFUR CLUSTER ASSEMBLY PROTEIN"/>
    <property type="match status" value="1"/>
</dbReference>
<accession>A0A2N4XWD1</accession>
<dbReference type="GO" id="GO:0051537">
    <property type="term" value="F:2 iron, 2 sulfur cluster binding"/>
    <property type="evidence" value="ECO:0007669"/>
    <property type="project" value="UniProtKB-ARBA"/>
</dbReference>
<reference evidence="3 4" key="1">
    <citation type="submission" date="2017-06" db="EMBL/GenBank/DDBJ databases">
        <title>Metabolic interaction between xylem feeders and their symbionts.</title>
        <authorList>
            <person name="Chouaia B."/>
        </authorList>
    </citation>
    <scope>NUCLEOTIDE SEQUENCE [LARGE SCALE GENOMIC DNA]</scope>
    <source>
        <strain evidence="3 4">Gra</strain>
    </source>
</reference>
<evidence type="ECO:0000313" key="3">
    <source>
        <dbReference type="EMBL" id="PLK58353.1"/>
    </source>
</evidence>
<dbReference type="InterPro" id="IPR035903">
    <property type="entry name" value="HesB-like_dom_sf"/>
</dbReference>
<dbReference type="PROSITE" id="PS01152">
    <property type="entry name" value="HESB"/>
    <property type="match status" value="1"/>
</dbReference>
<sequence length="126" mass="14343">MHTHNIYKNCDFNQNNKPWYGLTMTDSAARQIKQLVHLDHNMLGLRLSIKNTGCAGFGYVVDKVTTYNQTDLIYEHQGAKLFVALQAMPLIDGTKLDYVQEGLNYEFKFHNPQAHHTCGCGESFGF</sequence>
<dbReference type="Pfam" id="PF01521">
    <property type="entry name" value="Fe-S_biosyn"/>
    <property type="match status" value="1"/>
</dbReference>
<dbReference type="EMBL" id="NJPO01000145">
    <property type="protein sequence ID" value="PLK58353.1"/>
    <property type="molecule type" value="Genomic_DNA"/>
</dbReference>
<evidence type="ECO:0000313" key="4">
    <source>
        <dbReference type="Proteomes" id="UP000234253"/>
    </source>
</evidence>
<dbReference type="OrthoDB" id="9801228at2"/>
<evidence type="ECO:0000259" key="2">
    <source>
        <dbReference type="Pfam" id="PF01521"/>
    </source>
</evidence>
<dbReference type="Gene3D" id="2.60.300.12">
    <property type="entry name" value="HesB-like domain"/>
    <property type="match status" value="1"/>
</dbReference>
<organism evidence="3 4">
    <name type="scientific">Candidatus Palibaumannia cicadellinicola</name>
    <dbReference type="NCBI Taxonomy" id="186490"/>
    <lineage>
        <taxon>Bacteria</taxon>
        <taxon>Pseudomonadati</taxon>
        <taxon>Pseudomonadota</taxon>
        <taxon>Gammaproteobacteria</taxon>
        <taxon>Candidatus Palibaumannia</taxon>
    </lineage>
</organism>
<comment type="caution">
    <text evidence="3">The sequence shown here is derived from an EMBL/GenBank/DDBJ whole genome shotgun (WGS) entry which is preliminary data.</text>
</comment>
<name>A0A2N4XWD1_9GAMM</name>
<dbReference type="NCBIfam" id="TIGR00049">
    <property type="entry name" value="iron-sulfur cluster assembly accessory protein"/>
    <property type="match status" value="1"/>
</dbReference>
<dbReference type="InterPro" id="IPR000361">
    <property type="entry name" value="ATAP_core_dom"/>
</dbReference>
<dbReference type="Proteomes" id="UP000234253">
    <property type="component" value="Unassembled WGS sequence"/>
</dbReference>
<gene>
    <name evidence="3" type="ORF">CEX73_02730</name>
</gene>
<comment type="similarity">
    <text evidence="1">Belongs to the HesB/IscA family.</text>
</comment>
<dbReference type="GO" id="GO:0005829">
    <property type="term" value="C:cytosol"/>
    <property type="evidence" value="ECO:0007669"/>
    <property type="project" value="TreeGrafter"/>
</dbReference>